<accession>A0AA35QXN4</accession>
<name>A0AA35QXN4_GEOBA</name>
<feature type="region of interest" description="Disordered" evidence="1">
    <location>
        <begin position="32"/>
        <end position="54"/>
    </location>
</feature>
<sequence length="145" mass="16101">MWKAQARGGSEWDVYNDVSTFLVNSSSDVVQGKRRRGIPSRRGRHGSGVCRTTSQLLPVSPRGHTLCPIPRFHSIPVPSPCSVSGLQSRPGLSRPATRLVQTLFVAADLFSRRRVFRVLSPGIRPLTPPVFAQEQVSRLNWNSRT</sequence>
<reference evidence="2" key="1">
    <citation type="submission" date="2023-03" db="EMBL/GenBank/DDBJ databases">
        <authorList>
            <person name="Steffen K."/>
            <person name="Cardenas P."/>
        </authorList>
    </citation>
    <scope>NUCLEOTIDE SEQUENCE</scope>
</reference>
<proteinExistence type="predicted"/>
<dbReference type="AlphaFoldDB" id="A0AA35QXN4"/>
<dbReference type="EMBL" id="CASHTH010000221">
    <property type="protein sequence ID" value="CAI7994584.1"/>
    <property type="molecule type" value="Genomic_DNA"/>
</dbReference>
<evidence type="ECO:0000313" key="3">
    <source>
        <dbReference type="Proteomes" id="UP001174909"/>
    </source>
</evidence>
<gene>
    <name evidence="2" type="ORF">GBAR_LOCUS1508</name>
</gene>
<keyword evidence="3" id="KW-1185">Reference proteome</keyword>
<evidence type="ECO:0000313" key="2">
    <source>
        <dbReference type="EMBL" id="CAI7994584.1"/>
    </source>
</evidence>
<feature type="compositionally biased region" description="Basic residues" evidence="1">
    <location>
        <begin position="32"/>
        <end position="45"/>
    </location>
</feature>
<dbReference type="Proteomes" id="UP001174909">
    <property type="component" value="Unassembled WGS sequence"/>
</dbReference>
<evidence type="ECO:0000256" key="1">
    <source>
        <dbReference type="SAM" id="MobiDB-lite"/>
    </source>
</evidence>
<organism evidence="2 3">
    <name type="scientific">Geodia barretti</name>
    <name type="common">Barrett's horny sponge</name>
    <dbReference type="NCBI Taxonomy" id="519541"/>
    <lineage>
        <taxon>Eukaryota</taxon>
        <taxon>Metazoa</taxon>
        <taxon>Porifera</taxon>
        <taxon>Demospongiae</taxon>
        <taxon>Heteroscleromorpha</taxon>
        <taxon>Tetractinellida</taxon>
        <taxon>Astrophorina</taxon>
        <taxon>Geodiidae</taxon>
        <taxon>Geodia</taxon>
    </lineage>
</organism>
<comment type="caution">
    <text evidence="2">The sequence shown here is derived from an EMBL/GenBank/DDBJ whole genome shotgun (WGS) entry which is preliminary data.</text>
</comment>
<protein>
    <submittedName>
        <fullName evidence="2">Uncharacterized protein</fullName>
    </submittedName>
</protein>